<proteinExistence type="predicted"/>
<dbReference type="EMBL" id="BK015147">
    <property type="protein sequence ID" value="DAD92883.1"/>
    <property type="molecule type" value="Genomic_DNA"/>
</dbReference>
<name>A0A8S5NFJ9_9CAUD</name>
<accession>A0A8S5NFJ9</accession>
<evidence type="ECO:0000313" key="1">
    <source>
        <dbReference type="EMBL" id="DAD92883.1"/>
    </source>
</evidence>
<organism evidence="1">
    <name type="scientific">Siphoviridae sp. ctNyC15</name>
    <dbReference type="NCBI Taxonomy" id="2826307"/>
    <lineage>
        <taxon>Viruses</taxon>
        <taxon>Duplodnaviria</taxon>
        <taxon>Heunggongvirae</taxon>
        <taxon>Uroviricota</taxon>
        <taxon>Caudoviricetes</taxon>
    </lineage>
</organism>
<protein>
    <submittedName>
        <fullName evidence="1">Uncharacterized protein</fullName>
    </submittedName>
</protein>
<reference evidence="1" key="1">
    <citation type="journal article" date="2021" name="Proc. Natl. Acad. Sci. U.S.A.">
        <title>A Catalog of Tens of Thousands of Viruses from Human Metagenomes Reveals Hidden Associations with Chronic Diseases.</title>
        <authorList>
            <person name="Tisza M.J."/>
            <person name="Buck C.B."/>
        </authorList>
    </citation>
    <scope>NUCLEOTIDE SEQUENCE</scope>
    <source>
        <strain evidence="1">CtNyC15</strain>
    </source>
</reference>
<sequence length="66" mass="7657">MRKFKTVALEINYCDRADTDHGIRGVCDQLLCNQVKEVRRLQEIKKSAHDSPARQGALWKLVNYII</sequence>